<accession>A0A5K3FU55</accession>
<organism evidence="2">
    <name type="scientific">Mesocestoides corti</name>
    <name type="common">Flatworm</name>
    <dbReference type="NCBI Taxonomy" id="53468"/>
    <lineage>
        <taxon>Eukaryota</taxon>
        <taxon>Metazoa</taxon>
        <taxon>Spiralia</taxon>
        <taxon>Lophotrochozoa</taxon>
        <taxon>Platyhelminthes</taxon>
        <taxon>Cestoda</taxon>
        <taxon>Eucestoda</taxon>
        <taxon>Cyclophyllidea</taxon>
        <taxon>Mesocestoididae</taxon>
        <taxon>Mesocestoides</taxon>
    </lineage>
</organism>
<evidence type="ECO:0000256" key="1">
    <source>
        <dbReference type="SAM" id="MobiDB-lite"/>
    </source>
</evidence>
<dbReference type="AlphaFoldDB" id="A0A5K3FU55"/>
<dbReference type="WBParaSite" id="MCU_010616-RA">
    <property type="protein sequence ID" value="MCU_010616-RA"/>
    <property type="gene ID" value="MCU_010616"/>
</dbReference>
<name>A0A5K3FU55_MESCO</name>
<sequence>VEYQSPSIKKTDKTHQVLLPNHKSELHVRRRHPNPTRWLHCALCTASLIYLSLVGCITPSNAVGNQRDRELSEAGVALCLRPFTSLSCLPP</sequence>
<proteinExistence type="predicted"/>
<protein>
    <submittedName>
        <fullName evidence="2">Transmembrane protein</fullName>
    </submittedName>
</protein>
<evidence type="ECO:0000313" key="2">
    <source>
        <dbReference type="WBParaSite" id="MCU_010616-RA"/>
    </source>
</evidence>
<reference evidence="2" key="1">
    <citation type="submission" date="2019-11" db="UniProtKB">
        <authorList>
            <consortium name="WormBaseParasite"/>
        </authorList>
    </citation>
    <scope>IDENTIFICATION</scope>
</reference>
<feature type="region of interest" description="Disordered" evidence="1">
    <location>
        <begin position="1"/>
        <end position="29"/>
    </location>
</feature>